<gene>
    <name evidence="2" type="ORF">ACLA_052190</name>
</gene>
<feature type="region of interest" description="Disordered" evidence="1">
    <location>
        <begin position="70"/>
        <end position="91"/>
    </location>
</feature>
<accession>A1CIP2</accession>
<evidence type="ECO:0000256" key="1">
    <source>
        <dbReference type="SAM" id="MobiDB-lite"/>
    </source>
</evidence>
<proteinExistence type="predicted"/>
<evidence type="ECO:0000313" key="3">
    <source>
        <dbReference type="Proteomes" id="UP000006701"/>
    </source>
</evidence>
<dbReference type="RefSeq" id="XP_001272173.1">
    <property type="nucleotide sequence ID" value="XM_001272172.1"/>
</dbReference>
<reference evidence="2 3" key="1">
    <citation type="journal article" date="2008" name="PLoS Genet.">
        <title>Genomic islands in the pathogenic filamentous fungus Aspergillus fumigatus.</title>
        <authorList>
            <person name="Fedorova N.D."/>
            <person name="Khaldi N."/>
            <person name="Joardar V.S."/>
            <person name="Maiti R."/>
            <person name="Amedeo P."/>
            <person name="Anderson M.J."/>
            <person name="Crabtree J."/>
            <person name="Silva J.C."/>
            <person name="Badger J.H."/>
            <person name="Albarraq A."/>
            <person name="Angiuoli S."/>
            <person name="Bussey H."/>
            <person name="Bowyer P."/>
            <person name="Cotty P.J."/>
            <person name="Dyer P.S."/>
            <person name="Egan A."/>
            <person name="Galens K."/>
            <person name="Fraser-Liggett C.M."/>
            <person name="Haas B.J."/>
            <person name="Inman J.M."/>
            <person name="Kent R."/>
            <person name="Lemieux S."/>
            <person name="Malavazi I."/>
            <person name="Orvis J."/>
            <person name="Roemer T."/>
            <person name="Ronning C.M."/>
            <person name="Sundaram J.P."/>
            <person name="Sutton G."/>
            <person name="Turner G."/>
            <person name="Venter J.C."/>
            <person name="White O.R."/>
            <person name="Whitty B.R."/>
            <person name="Youngman P."/>
            <person name="Wolfe K.H."/>
            <person name="Goldman G.H."/>
            <person name="Wortman J.R."/>
            <person name="Jiang B."/>
            <person name="Denning D.W."/>
            <person name="Nierman W.C."/>
        </authorList>
    </citation>
    <scope>NUCLEOTIDE SEQUENCE [LARGE SCALE GENOMIC DNA]</scope>
    <source>
        <strain evidence="3">ATCC 1007 / CBS 513.65 / DSM 816 / NCTC 3887 / NRRL 1</strain>
    </source>
</reference>
<dbReference type="AlphaFoldDB" id="A1CIP2"/>
<feature type="compositionally biased region" description="Acidic residues" evidence="1">
    <location>
        <begin position="71"/>
        <end position="88"/>
    </location>
</feature>
<sequence length="374" mass="41942">MTTHTMNKKSWESLSSTFSNLEISVSQDSCYASDEFSGSSSNPVPASLPVTSEAGLRPLLKPILKRPYAAIEEDEESESGYGTDDSEYDYAGVSDAMDEDDDEMYEVSIWDEASDVSDAMSETCSDDDESVDGSFISFESESMVRFAPDVLYIDAPEPQEEEEEEVETPRSEMTCHELMEMARASGTLQFQTGMDPSNEQAEHDEMSDSIKEWPEEHPSDILDLDKRLFVAYINGINGISDARYKARLRERLDDLKKGNAQSPYMESDSAQGMYFDNVLNHVLGTFRNIIVQEELDELATLSHKKRAQQQAEEATEGPDKRLLEKIEHLLSERLAGDQVQIGQDELSFFAGGVAYALRNWASYTSICGLLRSYE</sequence>
<dbReference type="GeneID" id="4703705"/>
<dbReference type="OMA" id="MTCHEMM"/>
<evidence type="ECO:0000313" key="2">
    <source>
        <dbReference type="EMBL" id="EAW10747.1"/>
    </source>
</evidence>
<dbReference type="VEuPathDB" id="FungiDB:ACLA_052190"/>
<keyword evidence="3" id="KW-1185">Reference proteome</keyword>
<dbReference type="Proteomes" id="UP000006701">
    <property type="component" value="Unassembled WGS sequence"/>
</dbReference>
<feature type="region of interest" description="Disordered" evidence="1">
    <location>
        <begin position="32"/>
        <end position="52"/>
    </location>
</feature>
<dbReference type="EMBL" id="DS027054">
    <property type="protein sequence ID" value="EAW10747.1"/>
    <property type="molecule type" value="Genomic_DNA"/>
</dbReference>
<dbReference type="eggNOG" id="ENOG502S13E">
    <property type="taxonomic scope" value="Eukaryota"/>
</dbReference>
<name>A1CIP2_ASPCL</name>
<protein>
    <submittedName>
        <fullName evidence="2">Uncharacterized protein</fullName>
    </submittedName>
</protein>
<dbReference type="OrthoDB" id="4199007at2759"/>
<dbReference type="KEGG" id="act:ACLA_052190"/>
<dbReference type="HOGENOM" id="CLU_694403_0_0_1"/>
<feature type="compositionally biased region" description="Polar residues" evidence="1">
    <location>
        <begin position="32"/>
        <end position="44"/>
    </location>
</feature>
<organism evidence="2 3">
    <name type="scientific">Aspergillus clavatus (strain ATCC 1007 / CBS 513.65 / DSM 816 / NCTC 3887 / NRRL 1 / QM 1276 / 107)</name>
    <dbReference type="NCBI Taxonomy" id="344612"/>
    <lineage>
        <taxon>Eukaryota</taxon>
        <taxon>Fungi</taxon>
        <taxon>Dikarya</taxon>
        <taxon>Ascomycota</taxon>
        <taxon>Pezizomycotina</taxon>
        <taxon>Eurotiomycetes</taxon>
        <taxon>Eurotiomycetidae</taxon>
        <taxon>Eurotiales</taxon>
        <taxon>Aspergillaceae</taxon>
        <taxon>Aspergillus</taxon>
        <taxon>Aspergillus subgen. Fumigati</taxon>
    </lineage>
</organism>